<protein>
    <submittedName>
        <fullName evidence="3">Uncharacterized protein</fullName>
    </submittedName>
</protein>
<accession>A0A914Z2D0</accession>
<evidence type="ECO:0000313" key="2">
    <source>
        <dbReference type="Proteomes" id="UP000887577"/>
    </source>
</evidence>
<name>A0A914Z2D0_9BILA</name>
<feature type="compositionally biased region" description="Polar residues" evidence="1">
    <location>
        <begin position="109"/>
        <end position="120"/>
    </location>
</feature>
<feature type="region of interest" description="Disordered" evidence="1">
    <location>
        <begin position="97"/>
        <end position="130"/>
    </location>
</feature>
<evidence type="ECO:0000256" key="1">
    <source>
        <dbReference type="SAM" id="MobiDB-lite"/>
    </source>
</evidence>
<dbReference type="Proteomes" id="UP000887577">
    <property type="component" value="Unplaced"/>
</dbReference>
<feature type="compositionally biased region" description="Polar residues" evidence="1">
    <location>
        <begin position="1"/>
        <end position="15"/>
    </location>
</feature>
<organism evidence="2 3">
    <name type="scientific">Panagrolaimus superbus</name>
    <dbReference type="NCBI Taxonomy" id="310955"/>
    <lineage>
        <taxon>Eukaryota</taxon>
        <taxon>Metazoa</taxon>
        <taxon>Ecdysozoa</taxon>
        <taxon>Nematoda</taxon>
        <taxon>Chromadorea</taxon>
        <taxon>Rhabditida</taxon>
        <taxon>Tylenchina</taxon>
        <taxon>Panagrolaimomorpha</taxon>
        <taxon>Panagrolaimoidea</taxon>
        <taxon>Panagrolaimidae</taxon>
        <taxon>Panagrolaimus</taxon>
    </lineage>
</organism>
<proteinExistence type="predicted"/>
<sequence length="153" mass="17307">MPESQSILRQLLLSNDESDPPEGSQRKRKNMDDNEMPEKRRNIDTPENGPTAFVTAESTLEKLIISIKKNQRLVNPGFARELAGGFDMGVNNEQVAPVNFSFGPPPRQMNGSGFSNNSSQPKEDDLPVTREMRLHYIQQLRERLSQDTIDLPQ</sequence>
<feature type="compositionally biased region" description="Basic and acidic residues" evidence="1">
    <location>
        <begin position="30"/>
        <end position="44"/>
    </location>
</feature>
<evidence type="ECO:0000313" key="3">
    <source>
        <dbReference type="WBParaSite" id="PSU_v2.g6869.t1"/>
    </source>
</evidence>
<dbReference type="AlphaFoldDB" id="A0A914Z2D0"/>
<dbReference type="WBParaSite" id="PSU_v2.g6869.t1">
    <property type="protein sequence ID" value="PSU_v2.g6869.t1"/>
    <property type="gene ID" value="PSU_v2.g6869"/>
</dbReference>
<feature type="compositionally biased region" description="Basic and acidic residues" evidence="1">
    <location>
        <begin position="121"/>
        <end position="130"/>
    </location>
</feature>
<feature type="region of interest" description="Disordered" evidence="1">
    <location>
        <begin position="1"/>
        <end position="53"/>
    </location>
</feature>
<reference evidence="3" key="1">
    <citation type="submission" date="2022-11" db="UniProtKB">
        <authorList>
            <consortium name="WormBaseParasite"/>
        </authorList>
    </citation>
    <scope>IDENTIFICATION</scope>
</reference>
<keyword evidence="2" id="KW-1185">Reference proteome</keyword>